<protein>
    <submittedName>
        <fullName evidence="1">Uncharacterized protein</fullName>
    </submittedName>
</protein>
<comment type="caution">
    <text evidence="1">The sequence shown here is derived from an EMBL/GenBank/DDBJ whole genome shotgun (WGS) entry which is preliminary data.</text>
</comment>
<sequence length="331" mass="37471">MVNNTMQLITHKEGPRKDAETTIKTENEEKSQSSVAQFLKSGQVAFGSVDTRVLGENDSTPGEVQDWMLDQVRERLASASDLHHEDVFTLPSLLPLECGQNKTGFQCIYPELSRLMKSNLTYAVAFTNQVLEASIEEVPRIMKDDLLRNIAQDMSTVCIDMRDSEAVDRQLETLGQKRDETLTESRPLAKHSPAALGLFTKNLYGLGLFHQVESMLSRLRSEMDHALILDLQTIFVPFLQELIGLMLVFGVPMTNRAYGLFFESVLQNYFERFVGQESKGSHGIENRSWNLRAQTALSTMEKFDHYYFQEIMGDQYAVVVMPVLAKLRSAS</sequence>
<organism evidence="1 2">
    <name type="scientific">Boeremia exigua</name>
    <dbReference type="NCBI Taxonomy" id="749465"/>
    <lineage>
        <taxon>Eukaryota</taxon>
        <taxon>Fungi</taxon>
        <taxon>Dikarya</taxon>
        <taxon>Ascomycota</taxon>
        <taxon>Pezizomycotina</taxon>
        <taxon>Dothideomycetes</taxon>
        <taxon>Pleosporomycetidae</taxon>
        <taxon>Pleosporales</taxon>
        <taxon>Pleosporineae</taxon>
        <taxon>Didymellaceae</taxon>
        <taxon>Boeremia</taxon>
    </lineage>
</organism>
<dbReference type="Proteomes" id="UP001153331">
    <property type="component" value="Unassembled WGS sequence"/>
</dbReference>
<dbReference type="EMBL" id="JAPHNI010000003">
    <property type="protein sequence ID" value="KAJ8119051.1"/>
    <property type="molecule type" value="Genomic_DNA"/>
</dbReference>
<evidence type="ECO:0000313" key="2">
    <source>
        <dbReference type="Proteomes" id="UP001153331"/>
    </source>
</evidence>
<proteinExistence type="predicted"/>
<evidence type="ECO:0000313" key="1">
    <source>
        <dbReference type="EMBL" id="KAJ8119051.1"/>
    </source>
</evidence>
<reference evidence="1" key="1">
    <citation type="submission" date="2022-11" db="EMBL/GenBank/DDBJ databases">
        <title>Genome Sequence of Boeremia exigua.</title>
        <authorList>
            <person name="Buettner E."/>
        </authorList>
    </citation>
    <scope>NUCLEOTIDE SEQUENCE</scope>
    <source>
        <strain evidence="1">CU02</strain>
    </source>
</reference>
<keyword evidence="2" id="KW-1185">Reference proteome</keyword>
<gene>
    <name evidence="1" type="ORF">OPT61_g90</name>
</gene>
<accession>A0ACC2IV70</accession>
<name>A0ACC2IV70_9PLEO</name>